<reference evidence="1" key="2">
    <citation type="submission" date="2020-11" db="EMBL/GenBank/DDBJ databases">
        <authorList>
            <person name="McCartney M.A."/>
            <person name="Auch B."/>
            <person name="Kono T."/>
            <person name="Mallez S."/>
            <person name="Becker A."/>
            <person name="Gohl D.M."/>
            <person name="Silverstein K.A.T."/>
            <person name="Koren S."/>
            <person name="Bechman K.B."/>
            <person name="Herman A."/>
            <person name="Abrahante J.E."/>
            <person name="Garbe J."/>
        </authorList>
    </citation>
    <scope>NUCLEOTIDE SEQUENCE</scope>
    <source>
        <strain evidence="1">Duluth1</strain>
        <tissue evidence="1">Whole animal</tissue>
    </source>
</reference>
<evidence type="ECO:0000313" key="2">
    <source>
        <dbReference type="Proteomes" id="UP000828390"/>
    </source>
</evidence>
<proteinExistence type="predicted"/>
<comment type="caution">
    <text evidence="1">The sequence shown here is derived from an EMBL/GenBank/DDBJ whole genome shotgun (WGS) entry which is preliminary data.</text>
</comment>
<organism evidence="1 2">
    <name type="scientific">Dreissena polymorpha</name>
    <name type="common">Zebra mussel</name>
    <name type="synonym">Mytilus polymorpha</name>
    <dbReference type="NCBI Taxonomy" id="45954"/>
    <lineage>
        <taxon>Eukaryota</taxon>
        <taxon>Metazoa</taxon>
        <taxon>Spiralia</taxon>
        <taxon>Lophotrochozoa</taxon>
        <taxon>Mollusca</taxon>
        <taxon>Bivalvia</taxon>
        <taxon>Autobranchia</taxon>
        <taxon>Heteroconchia</taxon>
        <taxon>Euheterodonta</taxon>
        <taxon>Imparidentia</taxon>
        <taxon>Neoheterodontei</taxon>
        <taxon>Myida</taxon>
        <taxon>Dreissenoidea</taxon>
        <taxon>Dreissenidae</taxon>
        <taxon>Dreissena</taxon>
    </lineage>
</organism>
<evidence type="ECO:0000313" key="1">
    <source>
        <dbReference type="EMBL" id="KAH3814237.1"/>
    </source>
</evidence>
<keyword evidence="2" id="KW-1185">Reference proteome</keyword>
<reference evidence="1" key="1">
    <citation type="journal article" date="2019" name="bioRxiv">
        <title>The Genome of the Zebra Mussel, Dreissena polymorpha: A Resource for Invasive Species Research.</title>
        <authorList>
            <person name="McCartney M.A."/>
            <person name="Auch B."/>
            <person name="Kono T."/>
            <person name="Mallez S."/>
            <person name="Zhang Y."/>
            <person name="Obille A."/>
            <person name="Becker A."/>
            <person name="Abrahante J.E."/>
            <person name="Garbe J."/>
            <person name="Badalamenti J.P."/>
            <person name="Herman A."/>
            <person name="Mangelson H."/>
            <person name="Liachko I."/>
            <person name="Sullivan S."/>
            <person name="Sone E.D."/>
            <person name="Koren S."/>
            <person name="Silverstein K.A.T."/>
            <person name="Beckman K.B."/>
            <person name="Gohl D.M."/>
        </authorList>
    </citation>
    <scope>NUCLEOTIDE SEQUENCE</scope>
    <source>
        <strain evidence="1">Duluth1</strain>
        <tissue evidence="1">Whole animal</tissue>
    </source>
</reference>
<dbReference type="EMBL" id="JAIWYP010000006">
    <property type="protein sequence ID" value="KAH3814237.1"/>
    <property type="molecule type" value="Genomic_DNA"/>
</dbReference>
<protein>
    <submittedName>
        <fullName evidence="1">Uncharacterized protein</fullName>
    </submittedName>
</protein>
<dbReference type="Proteomes" id="UP000828390">
    <property type="component" value="Unassembled WGS sequence"/>
</dbReference>
<accession>A0A9D4JNQ5</accession>
<dbReference type="AlphaFoldDB" id="A0A9D4JNQ5"/>
<gene>
    <name evidence="1" type="ORF">DPMN_142731</name>
</gene>
<name>A0A9D4JNQ5_DREPO</name>
<sequence>MAIKEKVPRSWWPCFQSNRNHFKLVQDIIGKNLQTKFYDDWKVNVASRVHIKKNAPLPGGHVFQPTGIIFRLFQDIIGMNLVTKFLIDWTINMASRVLPIHMRINAPHLGIRIFQANVTIFEIIQYIIKTNHLNIFHED</sequence>